<dbReference type="InterPro" id="IPR051249">
    <property type="entry name" value="NLRP_Inflammasome"/>
</dbReference>
<evidence type="ECO:0000256" key="3">
    <source>
        <dbReference type="ARBA" id="ARBA00022588"/>
    </source>
</evidence>
<dbReference type="GO" id="GO:0042981">
    <property type="term" value="P:regulation of apoptotic process"/>
    <property type="evidence" value="ECO:0007669"/>
    <property type="project" value="InterPro"/>
</dbReference>
<comment type="subcellular location">
    <subcellularLocation>
        <location evidence="1">Cytoplasm</location>
        <location evidence="1">Cytosol</location>
    </subcellularLocation>
</comment>
<dbReference type="GO" id="GO:0045087">
    <property type="term" value="P:innate immune response"/>
    <property type="evidence" value="ECO:0007669"/>
    <property type="project" value="UniProtKB-KW"/>
</dbReference>
<dbReference type="AlphaFoldDB" id="A0A8M1KBF7"/>
<feature type="domain" description="FIIND" evidence="7">
    <location>
        <begin position="1"/>
        <end position="223"/>
    </location>
</feature>
<keyword evidence="2" id="KW-0963">Cytoplasm</keyword>
<name>A0A8M1KBF7_CLUHA</name>
<dbReference type="InterPro" id="IPR025307">
    <property type="entry name" value="FIIND_dom"/>
</dbReference>
<proteinExistence type="predicted"/>
<evidence type="ECO:0000259" key="7">
    <source>
        <dbReference type="PROSITE" id="PS51830"/>
    </source>
</evidence>
<evidence type="ECO:0000256" key="2">
    <source>
        <dbReference type="ARBA" id="ARBA00022490"/>
    </source>
</evidence>
<dbReference type="GO" id="GO:0006954">
    <property type="term" value="P:inflammatory response"/>
    <property type="evidence" value="ECO:0007669"/>
    <property type="project" value="UniProtKB-KW"/>
</dbReference>
<dbReference type="GO" id="GO:0005829">
    <property type="term" value="C:cytosol"/>
    <property type="evidence" value="ECO:0007669"/>
    <property type="project" value="UniProtKB-SubCell"/>
</dbReference>
<protein>
    <submittedName>
        <fullName evidence="9">NACHT, LRR and PYD domains-containing protein 1 homolog</fullName>
    </submittedName>
</protein>
<dbReference type="PANTHER" id="PTHR46985:SF2">
    <property type="entry name" value="APOPTOSIS-ASSOCIATED SPECK-LIKE PROTEIN CONTAINING A CARD"/>
    <property type="match status" value="1"/>
</dbReference>
<dbReference type="OrthoDB" id="8869108at2759"/>
<keyword evidence="5" id="KW-0395">Inflammatory response</keyword>
<gene>
    <name evidence="9" type="primary">LOC122128711</name>
</gene>
<dbReference type="Pfam" id="PF23679">
    <property type="entry name" value="UPA-FIIND"/>
    <property type="match status" value="1"/>
</dbReference>
<keyword evidence="8" id="KW-1185">Reference proteome</keyword>
<feature type="domain" description="CARD" evidence="6">
    <location>
        <begin position="220"/>
        <end position="283"/>
    </location>
</feature>
<dbReference type="GeneID" id="122128711"/>
<dbReference type="RefSeq" id="XP_042559279.1">
    <property type="nucleotide sequence ID" value="XM_042703345.1"/>
</dbReference>
<dbReference type="PROSITE" id="PS50209">
    <property type="entry name" value="CARD"/>
    <property type="match status" value="1"/>
</dbReference>
<evidence type="ECO:0000313" key="9">
    <source>
        <dbReference type="RefSeq" id="XP_042559279.1"/>
    </source>
</evidence>
<dbReference type="PANTHER" id="PTHR46985">
    <property type="entry name" value="NACHT, LRR AND PYD DOMAINS-CONTAINING PROTEIN 1"/>
    <property type="match status" value="1"/>
</dbReference>
<reference evidence="9" key="1">
    <citation type="submission" date="2025-08" db="UniProtKB">
        <authorList>
            <consortium name="RefSeq"/>
        </authorList>
    </citation>
    <scope>IDENTIFICATION</scope>
</reference>
<dbReference type="InterPro" id="IPR001315">
    <property type="entry name" value="CARD"/>
</dbReference>
<sequence length="309" mass="35436">MQYRPAGPSMDIKLISGELQEIHLPHFLCLGGSQSFLKDAVMVLHKQDSGVCLEKCELSRFHARLVNPSFSILGLFYSLISFLLPGKEVKIHADVQVYRCSTNPLTFRFYLLPEDAGLSKLLTDQEDSFRGFRLFKPRPLRPLQMNEFYGLHTTPECIRMYPVELDLRVSEIAPNFSEVRRSEAGDFKMKLSSADDQTVWEAQILKTECFWNEPQQGGESALDAAEFLSNQRPALIQKVRNVKPIADEMLSQKLIAREVYDKICAGETEQDKMRRVFDALNSREAKGKFLKILQRECPDVLRELRRISS</sequence>
<evidence type="ECO:0000256" key="1">
    <source>
        <dbReference type="ARBA" id="ARBA00004514"/>
    </source>
</evidence>
<evidence type="ECO:0000256" key="4">
    <source>
        <dbReference type="ARBA" id="ARBA00022859"/>
    </source>
</evidence>
<dbReference type="Pfam" id="PF00619">
    <property type="entry name" value="CARD"/>
    <property type="match status" value="1"/>
</dbReference>
<dbReference type="Pfam" id="PF13553">
    <property type="entry name" value="FIIND"/>
    <property type="match status" value="1"/>
</dbReference>
<dbReference type="Proteomes" id="UP000515152">
    <property type="component" value="Chromosome 23"/>
</dbReference>
<keyword evidence="3" id="KW-0399">Innate immunity</keyword>
<evidence type="ECO:0000256" key="5">
    <source>
        <dbReference type="ARBA" id="ARBA00023198"/>
    </source>
</evidence>
<accession>A0A8M1KBF7</accession>
<organism evidence="8 9">
    <name type="scientific">Clupea harengus</name>
    <name type="common">Atlantic herring</name>
    <dbReference type="NCBI Taxonomy" id="7950"/>
    <lineage>
        <taxon>Eukaryota</taxon>
        <taxon>Metazoa</taxon>
        <taxon>Chordata</taxon>
        <taxon>Craniata</taxon>
        <taxon>Vertebrata</taxon>
        <taxon>Euteleostomi</taxon>
        <taxon>Actinopterygii</taxon>
        <taxon>Neopterygii</taxon>
        <taxon>Teleostei</taxon>
        <taxon>Clupei</taxon>
        <taxon>Clupeiformes</taxon>
        <taxon>Clupeoidei</taxon>
        <taxon>Clupeidae</taxon>
        <taxon>Clupea</taxon>
    </lineage>
</organism>
<evidence type="ECO:0000313" key="8">
    <source>
        <dbReference type="Proteomes" id="UP000515152"/>
    </source>
</evidence>
<dbReference type="KEGG" id="char:122128711"/>
<evidence type="ECO:0000259" key="6">
    <source>
        <dbReference type="PROSITE" id="PS50209"/>
    </source>
</evidence>
<keyword evidence="4" id="KW-0391">Immunity</keyword>
<dbReference type="PROSITE" id="PS51830">
    <property type="entry name" value="FIIND"/>
    <property type="match status" value="1"/>
</dbReference>